<organism evidence="1 2">
    <name type="scientific">Pseudomonas abietaniphila</name>
    <dbReference type="NCBI Taxonomy" id="89065"/>
    <lineage>
        <taxon>Bacteria</taxon>
        <taxon>Pseudomonadati</taxon>
        <taxon>Pseudomonadota</taxon>
        <taxon>Gammaproteobacteria</taxon>
        <taxon>Pseudomonadales</taxon>
        <taxon>Pseudomonadaceae</taxon>
        <taxon>Pseudomonas</taxon>
    </lineage>
</organism>
<evidence type="ECO:0000313" key="1">
    <source>
        <dbReference type="EMBL" id="SDJ11105.1"/>
    </source>
</evidence>
<evidence type="ECO:0000313" key="2">
    <source>
        <dbReference type="Proteomes" id="UP000182894"/>
    </source>
</evidence>
<dbReference type="OrthoDB" id="6939031at2"/>
<gene>
    <name evidence="1" type="ORF">SAMN05216605_121141</name>
</gene>
<accession>A0A1G8R3H0</accession>
<dbReference type="EMBL" id="FNCO01000021">
    <property type="protein sequence ID" value="SDJ11105.1"/>
    <property type="molecule type" value="Genomic_DNA"/>
</dbReference>
<proteinExistence type="predicted"/>
<dbReference type="Proteomes" id="UP000182894">
    <property type="component" value="Unassembled WGS sequence"/>
</dbReference>
<dbReference type="STRING" id="89065.SAMN05216605_121141"/>
<dbReference type="RefSeq" id="WP_143024508.1">
    <property type="nucleotide sequence ID" value="NZ_FNCO01000021.1"/>
</dbReference>
<reference evidence="2" key="1">
    <citation type="submission" date="2016-10" db="EMBL/GenBank/DDBJ databases">
        <authorList>
            <person name="Varghese N."/>
            <person name="Submissions S."/>
        </authorList>
    </citation>
    <scope>NUCLEOTIDE SEQUENCE [LARGE SCALE GENOMIC DNA]</scope>
    <source>
        <strain evidence="2">ATCC 700689</strain>
    </source>
</reference>
<protein>
    <submittedName>
        <fullName evidence="1">Uncharacterized protein</fullName>
    </submittedName>
</protein>
<name>A0A1G8R3H0_9PSED</name>
<dbReference type="AlphaFoldDB" id="A0A1G8R3H0"/>
<sequence length="226" mass="24927">MTNARSYADYVVTVSAFGIAVIDEKQWAEWQATLPAARPVELPNSLNYAIAVAIEAGDFGGAAQLINQCDEYHQDCWTMYTTEGEYLPAGGLWWNQLDWMNGTRSDATPLAVAHVLEKDGDLPPGWEGNPVLPQPTAAPTQSAPEFISVESKHFIGSGAKAWLVSGRIPGHDDDTAYLVLADDEDTAQNTFKNVMFDNAELTMEHRKVLIERFDSDCYVIQSDLLN</sequence>
<keyword evidence="2" id="KW-1185">Reference proteome</keyword>